<reference evidence="2 3" key="1">
    <citation type="submission" date="2023-11" db="EMBL/GenBank/DDBJ databases">
        <title>Peredibacter starrii A3.12.</title>
        <authorList>
            <person name="Mitchell R.J."/>
        </authorList>
    </citation>
    <scope>NUCLEOTIDE SEQUENCE [LARGE SCALE GENOMIC DNA]</scope>
    <source>
        <strain evidence="2 3">A3.12</strain>
    </source>
</reference>
<dbReference type="Proteomes" id="UP001324634">
    <property type="component" value="Chromosome"/>
</dbReference>
<gene>
    <name evidence="2" type="ORF">SOO65_04575</name>
</gene>
<dbReference type="KEGG" id="psti:SOO65_04575"/>
<dbReference type="AlphaFoldDB" id="A0AAX4HRK4"/>
<proteinExistence type="predicted"/>
<keyword evidence="3" id="KW-1185">Reference proteome</keyword>
<evidence type="ECO:0000313" key="3">
    <source>
        <dbReference type="Proteomes" id="UP001324634"/>
    </source>
</evidence>
<accession>A0AAX4HRK4</accession>
<evidence type="ECO:0000313" key="2">
    <source>
        <dbReference type="EMBL" id="WPU66013.1"/>
    </source>
</evidence>
<sequence>MKKLLFVAALALTVGSMNSFAVSFVETTASPFITATRLLESTVAAPFLSTLATVQQRGVAGREQIKDEMVALNDDIVAGRVSSIDEVRQPALKELFAEIASDESQMDQINSVVTEGSELHKVATAVSYLMLAE</sequence>
<organism evidence="2 3">
    <name type="scientific">Peredibacter starrii</name>
    <dbReference type="NCBI Taxonomy" id="28202"/>
    <lineage>
        <taxon>Bacteria</taxon>
        <taxon>Pseudomonadati</taxon>
        <taxon>Bdellovibrionota</taxon>
        <taxon>Bacteriovoracia</taxon>
        <taxon>Bacteriovoracales</taxon>
        <taxon>Bacteriovoracaceae</taxon>
        <taxon>Peredibacter</taxon>
    </lineage>
</organism>
<keyword evidence="1" id="KW-0732">Signal</keyword>
<evidence type="ECO:0000256" key="1">
    <source>
        <dbReference type="SAM" id="SignalP"/>
    </source>
</evidence>
<feature type="chain" id="PRO_5044027887" evidence="1">
    <location>
        <begin position="22"/>
        <end position="133"/>
    </location>
</feature>
<name>A0AAX4HRK4_9BACT</name>
<protein>
    <submittedName>
        <fullName evidence="2">Uncharacterized protein</fullName>
    </submittedName>
</protein>
<feature type="signal peptide" evidence="1">
    <location>
        <begin position="1"/>
        <end position="21"/>
    </location>
</feature>
<dbReference type="EMBL" id="CP139487">
    <property type="protein sequence ID" value="WPU66013.1"/>
    <property type="molecule type" value="Genomic_DNA"/>
</dbReference>
<dbReference type="RefSeq" id="WP_321397652.1">
    <property type="nucleotide sequence ID" value="NZ_CP139487.1"/>
</dbReference>